<dbReference type="OrthoDB" id="2440734at2759"/>
<keyword evidence="2" id="KW-1185">Reference proteome</keyword>
<proteinExistence type="predicted"/>
<evidence type="ECO:0000313" key="1">
    <source>
        <dbReference type="EMBL" id="CAG8729607.1"/>
    </source>
</evidence>
<protein>
    <submittedName>
        <fullName evidence="1">15009_t:CDS:1</fullName>
    </submittedName>
</protein>
<accession>A0A9N9IB65</accession>
<feature type="non-terminal residue" evidence="1">
    <location>
        <position position="1"/>
    </location>
</feature>
<evidence type="ECO:0000313" key="2">
    <source>
        <dbReference type="Proteomes" id="UP000789396"/>
    </source>
</evidence>
<gene>
    <name evidence="1" type="ORF">RFULGI_LOCUS12028</name>
</gene>
<feature type="non-terminal residue" evidence="1">
    <location>
        <position position="77"/>
    </location>
</feature>
<dbReference type="AlphaFoldDB" id="A0A9N9IB65"/>
<dbReference type="EMBL" id="CAJVPZ010027869">
    <property type="protein sequence ID" value="CAG8729607.1"/>
    <property type="molecule type" value="Genomic_DNA"/>
</dbReference>
<comment type="caution">
    <text evidence="1">The sequence shown here is derived from an EMBL/GenBank/DDBJ whole genome shotgun (WGS) entry which is preliminary data.</text>
</comment>
<dbReference type="Proteomes" id="UP000789396">
    <property type="component" value="Unassembled WGS sequence"/>
</dbReference>
<organism evidence="1 2">
    <name type="scientific">Racocetra fulgida</name>
    <dbReference type="NCBI Taxonomy" id="60492"/>
    <lineage>
        <taxon>Eukaryota</taxon>
        <taxon>Fungi</taxon>
        <taxon>Fungi incertae sedis</taxon>
        <taxon>Mucoromycota</taxon>
        <taxon>Glomeromycotina</taxon>
        <taxon>Glomeromycetes</taxon>
        <taxon>Diversisporales</taxon>
        <taxon>Gigasporaceae</taxon>
        <taxon>Racocetra</taxon>
    </lineage>
</organism>
<name>A0A9N9IB65_9GLOM</name>
<reference evidence="1" key="1">
    <citation type="submission" date="2021-06" db="EMBL/GenBank/DDBJ databases">
        <authorList>
            <person name="Kallberg Y."/>
            <person name="Tangrot J."/>
            <person name="Rosling A."/>
        </authorList>
    </citation>
    <scope>NUCLEOTIDE SEQUENCE</scope>
    <source>
        <strain evidence="1">IN212</strain>
    </source>
</reference>
<sequence length="77" mass="8602">DDDSDFSTGSVLSEEDSNLDLKFQVKVVINVSESEPIPQNVSYKINGCGQAMTLDNKNDYNTFISEYQKLENSSKSM</sequence>